<evidence type="ECO:0000313" key="1">
    <source>
        <dbReference type="EMBL" id="RMB59825.1"/>
    </source>
</evidence>
<evidence type="ECO:0000313" key="2">
    <source>
        <dbReference type="Proteomes" id="UP000275256"/>
    </source>
</evidence>
<reference evidence="1 2" key="1">
    <citation type="submission" date="2018-10" db="EMBL/GenBank/DDBJ databases">
        <title>Tessaracoccus antarcticuss sp. nov., isolated from sediment.</title>
        <authorList>
            <person name="Zhou L.Y."/>
            <person name="Du Z.J."/>
        </authorList>
    </citation>
    <scope>NUCLEOTIDE SEQUENCE [LARGE SCALE GENOMIC DNA]</scope>
    <source>
        <strain evidence="1 2">JDX10</strain>
    </source>
</reference>
<comment type="caution">
    <text evidence="1">The sequence shown here is derived from an EMBL/GenBank/DDBJ whole genome shotgun (WGS) entry which is preliminary data.</text>
</comment>
<proteinExistence type="predicted"/>
<dbReference type="InterPro" id="IPR009758">
    <property type="entry name" value="DUF1326"/>
</dbReference>
<dbReference type="Proteomes" id="UP000275256">
    <property type="component" value="Unassembled WGS sequence"/>
</dbReference>
<protein>
    <submittedName>
        <fullName evidence="1">DUF1326 domain-containing protein</fullName>
    </submittedName>
</protein>
<dbReference type="RefSeq" id="WP_121901305.1">
    <property type="nucleotide sequence ID" value="NZ_REFW01000002.1"/>
</dbReference>
<organism evidence="1 2">
    <name type="scientific">Tessaracoccus antarcticus</name>
    <dbReference type="NCBI Taxonomy" id="2479848"/>
    <lineage>
        <taxon>Bacteria</taxon>
        <taxon>Bacillati</taxon>
        <taxon>Actinomycetota</taxon>
        <taxon>Actinomycetes</taxon>
        <taxon>Propionibacteriales</taxon>
        <taxon>Propionibacteriaceae</taxon>
        <taxon>Tessaracoccus</taxon>
    </lineage>
</organism>
<name>A0A3M0G4P2_9ACTN</name>
<dbReference type="EMBL" id="REFW01000002">
    <property type="protein sequence ID" value="RMB59825.1"/>
    <property type="molecule type" value="Genomic_DNA"/>
</dbReference>
<keyword evidence="2" id="KW-1185">Reference proteome</keyword>
<gene>
    <name evidence="1" type="ORF">EAX62_08755</name>
</gene>
<accession>A0A3M0G4P2</accession>
<sequence length="217" mass="23267">MTATQTVTPYDLHGDLIEACSCMGPCPCWVGDDPDDGRCNSFTGYHFNSGTARGVDVSGITTVSLVQIPGNVADGNWREVMFISDNATDEQQEALMDALQGRLGGPLADLAALITDRVATYKVPIEYTISNGTGVVKVGHPSGEGFAIDALMEPYRGPDGSPTKLVNSSWNTIPGNEALVGKASHNTIAIPEHQMEWAYEKRNSIQGLDFHLFYAGD</sequence>
<dbReference type="Pfam" id="PF07040">
    <property type="entry name" value="DUF1326"/>
    <property type="match status" value="1"/>
</dbReference>
<dbReference type="OrthoDB" id="9802256at2"/>
<dbReference type="AlphaFoldDB" id="A0A3M0G4P2"/>